<evidence type="ECO:0000313" key="1">
    <source>
        <dbReference type="EMBL" id="QJT08629.1"/>
    </source>
</evidence>
<gene>
    <name evidence="1" type="ORF">E8L03_06690</name>
</gene>
<reference evidence="1 2" key="1">
    <citation type="submission" date="2019-04" db="EMBL/GenBank/DDBJ databases">
        <title>Isolation and culture of sulfate reducing bacteria from the cold seep of the South China Sea.</title>
        <authorList>
            <person name="Sun C."/>
            <person name="Liu R."/>
        </authorList>
    </citation>
    <scope>NUCLEOTIDE SEQUENCE [LARGE SCALE GENOMIC DNA]</scope>
    <source>
        <strain evidence="1 2">CS1</strain>
    </source>
</reference>
<evidence type="ECO:0000313" key="2">
    <source>
        <dbReference type="Proteomes" id="UP000503251"/>
    </source>
</evidence>
<keyword evidence="2" id="KW-1185">Reference proteome</keyword>
<protein>
    <submittedName>
        <fullName evidence="1">Uncharacterized protein</fullName>
    </submittedName>
</protein>
<proteinExistence type="predicted"/>
<organism evidence="1 2">
    <name type="scientific">Oceanidesulfovibrio marinus</name>
    <dbReference type="NCBI Taxonomy" id="370038"/>
    <lineage>
        <taxon>Bacteria</taxon>
        <taxon>Pseudomonadati</taxon>
        <taxon>Thermodesulfobacteriota</taxon>
        <taxon>Desulfovibrionia</taxon>
        <taxon>Desulfovibrionales</taxon>
        <taxon>Desulfovibrionaceae</taxon>
        <taxon>Oceanidesulfovibrio</taxon>
    </lineage>
</organism>
<sequence length="163" mass="17796">MTALYTPEARQLMAIHPLFKRLSGQVIWALLEEAGLDPDAIDAFMDRFEKLRAETLSLLDELDNEGGALEIVARNATCPACESCASLVGRCIPGDVPAPYSLMPPYGLGCRLTARHLPPATLMTNTDARLLIDPEDLPVGGPMCSCAMEQDDLARWLLPDQEK</sequence>
<dbReference type="RefSeq" id="WP_171266902.1">
    <property type="nucleotide sequence ID" value="NZ_CP039543.1"/>
</dbReference>
<dbReference type="EMBL" id="CP039543">
    <property type="protein sequence ID" value="QJT08629.1"/>
    <property type="molecule type" value="Genomic_DNA"/>
</dbReference>
<dbReference type="Proteomes" id="UP000503251">
    <property type="component" value="Chromosome"/>
</dbReference>
<name>A0ABX6NDF2_9BACT</name>
<accession>A0ABX6NDF2</accession>